<organism evidence="2 3">
    <name type="scientific">Tritrichomonas musculus</name>
    <dbReference type="NCBI Taxonomy" id="1915356"/>
    <lineage>
        <taxon>Eukaryota</taxon>
        <taxon>Metamonada</taxon>
        <taxon>Parabasalia</taxon>
        <taxon>Tritrichomonadida</taxon>
        <taxon>Tritrichomonadidae</taxon>
        <taxon>Tritrichomonas</taxon>
    </lineage>
</organism>
<keyword evidence="1" id="KW-0175">Coiled coil</keyword>
<evidence type="ECO:0000256" key="1">
    <source>
        <dbReference type="SAM" id="Coils"/>
    </source>
</evidence>
<gene>
    <name evidence="2" type="ORF">M9Y10_043835</name>
</gene>
<sequence length="230" mass="26448">MSAKKKQIPILPMNNYALKALFEENRRLREQLDQEKSTLSDDIAHLKNHIVLSDKLAKANRISPELVDLFMTVSSSLDSIELNPNLTFHQTQSKQISDSSIQVKKAQDECEKMDSIYRDTVQKRATLALEEQKLNTKRSNLLQSISAGRQQLDELVSKKEKLEHEIEQLKDLKDFWEKRNDDVKNVLQSAETEISSISNMNETKSIELLSRLKGYYSALEDASRIVNEKV</sequence>
<proteinExistence type="predicted"/>
<keyword evidence="3" id="KW-1185">Reference proteome</keyword>
<feature type="coiled-coil region" evidence="1">
    <location>
        <begin position="145"/>
        <end position="193"/>
    </location>
</feature>
<comment type="caution">
    <text evidence="2">The sequence shown here is derived from an EMBL/GenBank/DDBJ whole genome shotgun (WGS) entry which is preliminary data.</text>
</comment>
<dbReference type="EMBL" id="JAPFFF010000008">
    <property type="protein sequence ID" value="KAK8884716.1"/>
    <property type="molecule type" value="Genomic_DNA"/>
</dbReference>
<dbReference type="Proteomes" id="UP001470230">
    <property type="component" value="Unassembled WGS sequence"/>
</dbReference>
<accession>A0ABR2K169</accession>
<reference evidence="2 3" key="1">
    <citation type="submission" date="2024-04" db="EMBL/GenBank/DDBJ databases">
        <title>Tritrichomonas musculus Genome.</title>
        <authorList>
            <person name="Alves-Ferreira E."/>
            <person name="Grigg M."/>
            <person name="Lorenzi H."/>
            <person name="Galac M."/>
        </authorList>
    </citation>
    <scope>NUCLEOTIDE SEQUENCE [LARGE SCALE GENOMIC DNA]</scope>
    <source>
        <strain evidence="2 3">EAF2021</strain>
    </source>
</reference>
<name>A0ABR2K169_9EUKA</name>
<feature type="coiled-coil region" evidence="1">
    <location>
        <begin position="18"/>
        <end position="49"/>
    </location>
</feature>
<evidence type="ECO:0000313" key="3">
    <source>
        <dbReference type="Proteomes" id="UP001470230"/>
    </source>
</evidence>
<protein>
    <submittedName>
        <fullName evidence="2">Uncharacterized protein</fullName>
    </submittedName>
</protein>
<evidence type="ECO:0000313" key="2">
    <source>
        <dbReference type="EMBL" id="KAK8884716.1"/>
    </source>
</evidence>